<proteinExistence type="predicted"/>
<gene>
    <name evidence="1" type="ORF">SAMN05518684_10442</name>
</gene>
<dbReference type="SUPFAM" id="SSF47413">
    <property type="entry name" value="lambda repressor-like DNA-binding domains"/>
    <property type="match status" value="1"/>
</dbReference>
<evidence type="ECO:0000313" key="1">
    <source>
        <dbReference type="EMBL" id="SER80368.1"/>
    </source>
</evidence>
<evidence type="ECO:0000313" key="2">
    <source>
        <dbReference type="Proteomes" id="UP000198571"/>
    </source>
</evidence>
<sequence>MLDSKILKELDDYIQEHLIELSLVRNQLSEEMEDFMYEEMKMTDVEDFIELNRQPSFNSVLFAFIDQKGVTDPELYKKAGIDRKLFSKIRSKTTYRPGKNTILALALALELNQDQTEQLLSSAGHSLSNNATGDLVIQFCLKKKIYDIDNVNQALVYFNEKPLTGLQ</sequence>
<dbReference type="OrthoDB" id="6194521at2"/>
<dbReference type="InterPro" id="IPR010982">
    <property type="entry name" value="Lambda_DNA-bd_dom_sf"/>
</dbReference>
<dbReference type="STRING" id="1601833.SAMN05518684_10442"/>
<dbReference type="Proteomes" id="UP000198571">
    <property type="component" value="Unassembled WGS sequence"/>
</dbReference>
<name>A0A1H9S605_9BACI</name>
<protein>
    <submittedName>
        <fullName evidence="1">Uncharacterized protein</fullName>
    </submittedName>
</protein>
<dbReference type="RefSeq" id="WP_093048645.1">
    <property type="nucleotide sequence ID" value="NZ_FOGT01000004.1"/>
</dbReference>
<accession>A0A1H9S605</accession>
<dbReference type="Gene3D" id="1.10.260.40">
    <property type="entry name" value="lambda repressor-like DNA-binding domains"/>
    <property type="match status" value="1"/>
</dbReference>
<dbReference type="EMBL" id="FOGT01000004">
    <property type="protein sequence ID" value="SER80368.1"/>
    <property type="molecule type" value="Genomic_DNA"/>
</dbReference>
<keyword evidence="2" id="KW-1185">Reference proteome</keyword>
<organism evidence="1 2">
    <name type="scientific">Salipaludibacillus aurantiacus</name>
    <dbReference type="NCBI Taxonomy" id="1601833"/>
    <lineage>
        <taxon>Bacteria</taxon>
        <taxon>Bacillati</taxon>
        <taxon>Bacillota</taxon>
        <taxon>Bacilli</taxon>
        <taxon>Bacillales</taxon>
        <taxon>Bacillaceae</taxon>
    </lineage>
</organism>
<dbReference type="AlphaFoldDB" id="A0A1H9S605"/>
<reference evidence="2" key="1">
    <citation type="submission" date="2016-10" db="EMBL/GenBank/DDBJ databases">
        <authorList>
            <person name="Varghese N."/>
            <person name="Submissions S."/>
        </authorList>
    </citation>
    <scope>NUCLEOTIDE SEQUENCE [LARGE SCALE GENOMIC DNA]</scope>
    <source>
        <strain evidence="2">S9</strain>
    </source>
</reference>
<dbReference type="GO" id="GO:0003677">
    <property type="term" value="F:DNA binding"/>
    <property type="evidence" value="ECO:0007669"/>
    <property type="project" value="InterPro"/>
</dbReference>